<evidence type="ECO:0000313" key="2">
    <source>
        <dbReference type="EMBL" id="HAS6675559.1"/>
    </source>
</evidence>
<dbReference type="OrthoDB" id="5892391at2"/>
<reference evidence="2" key="1">
    <citation type="journal article" date="2018" name="Genome Biol.">
        <title>SKESA: strategic k-mer extension for scrupulous assemblies.</title>
        <authorList>
            <person name="Souvorov A."/>
            <person name="Agarwala R."/>
            <person name="Lipman D.J."/>
        </authorList>
    </citation>
    <scope>NUCLEOTIDE SEQUENCE</scope>
    <source>
        <strain evidence="2">1930</strain>
    </source>
</reference>
<dbReference type="Proteomes" id="UP000856022">
    <property type="component" value="Unassembled WGS sequence"/>
</dbReference>
<dbReference type="AlphaFoldDB" id="A0A2R9VJN1"/>
<dbReference type="EMBL" id="DACQKT010000001">
    <property type="protein sequence ID" value="HAS6675559.1"/>
    <property type="molecule type" value="Genomic_DNA"/>
</dbReference>
<dbReference type="Proteomes" id="UP000464718">
    <property type="component" value="Chromosome i"/>
</dbReference>
<keyword evidence="1" id="KW-0472">Membrane</keyword>
<gene>
    <name evidence="3" type="ORF">EHC69_12555</name>
    <name evidence="2" type="ORF">I7278_01920</name>
</gene>
<reference evidence="3 4" key="2">
    <citation type="submission" date="2018-12" db="EMBL/GenBank/DDBJ databases">
        <title>Genomic insights into the evolutionary origins and pathogenicity of five Vibrio parahaemolyticus strains isolated from the shrimp with acute hepatopancreatic necrosis disease (AHPND).</title>
        <authorList>
            <person name="Yang Q."/>
            <person name="Dong X."/>
            <person name="Xie G."/>
            <person name="Fu S."/>
            <person name="Zou P."/>
            <person name="Sun J."/>
            <person name="Wang Y."/>
            <person name="Huang J."/>
        </authorList>
    </citation>
    <scope>NUCLEOTIDE SEQUENCE [LARGE SCALE GENOMIC DNA]</scope>
    <source>
        <strain evidence="3 4">20160303005-1</strain>
    </source>
</reference>
<dbReference type="EMBL" id="CP034298">
    <property type="protein sequence ID" value="QHH11119.1"/>
    <property type="molecule type" value="Genomic_DNA"/>
</dbReference>
<proteinExistence type="predicted"/>
<keyword evidence="1" id="KW-0812">Transmembrane</keyword>
<feature type="transmembrane region" description="Helical" evidence="1">
    <location>
        <begin position="12"/>
        <end position="31"/>
    </location>
</feature>
<evidence type="ECO:0000313" key="4">
    <source>
        <dbReference type="Proteomes" id="UP000464718"/>
    </source>
</evidence>
<evidence type="ECO:0000313" key="3">
    <source>
        <dbReference type="EMBL" id="QHH11119.1"/>
    </source>
</evidence>
<reference evidence="2" key="3">
    <citation type="submission" date="2019-12" db="EMBL/GenBank/DDBJ databases">
        <authorList>
            <consortium name="NCBI Pathogen Detection Project"/>
        </authorList>
    </citation>
    <scope>NUCLEOTIDE SEQUENCE</scope>
    <source>
        <strain evidence="2">1930</strain>
    </source>
</reference>
<organism evidence="2">
    <name type="scientific">Vibrio parahaemolyticus</name>
    <dbReference type="NCBI Taxonomy" id="670"/>
    <lineage>
        <taxon>Bacteria</taxon>
        <taxon>Pseudomonadati</taxon>
        <taxon>Pseudomonadota</taxon>
        <taxon>Gammaproteobacteria</taxon>
        <taxon>Vibrionales</taxon>
        <taxon>Vibrionaceae</taxon>
        <taxon>Vibrio</taxon>
    </lineage>
</organism>
<sequence>MIEVELVEAPNATIFMVIFLCSRFMLCRIKVKQAGNNHKNLMERFEYFEGVDFN</sequence>
<keyword evidence="1" id="KW-1133">Transmembrane helix</keyword>
<accession>A0A2R9VJN1</accession>
<name>A0A2R9VJN1_VIBPH</name>
<protein>
    <submittedName>
        <fullName evidence="2">Uncharacterized protein</fullName>
    </submittedName>
</protein>
<evidence type="ECO:0000256" key="1">
    <source>
        <dbReference type="SAM" id="Phobius"/>
    </source>
</evidence>